<protein>
    <recommendedName>
        <fullName evidence="2">L-2-amino-thiazoline-4-carboxylic acid hydrolase</fullName>
    </recommendedName>
</protein>
<reference evidence="1" key="1">
    <citation type="submission" date="2019-08" db="EMBL/GenBank/DDBJ databases">
        <authorList>
            <person name="Kucharzyk K."/>
            <person name="Murdoch R.W."/>
            <person name="Higgins S."/>
            <person name="Loffler F."/>
        </authorList>
    </citation>
    <scope>NUCLEOTIDE SEQUENCE</scope>
</reference>
<accession>A0A645GVF4</accession>
<dbReference type="EMBL" id="VSSQ01081390">
    <property type="protein sequence ID" value="MPN30320.1"/>
    <property type="molecule type" value="Genomic_DNA"/>
</dbReference>
<dbReference type="Pfam" id="PF14196">
    <property type="entry name" value="ATC_hydrolase"/>
    <property type="match status" value="1"/>
</dbReference>
<name>A0A645GVF4_9ZZZZ</name>
<comment type="caution">
    <text evidence="1">The sequence shown here is derived from an EMBL/GenBank/DDBJ whole genome shotgun (WGS) entry which is preliminary data.</text>
</comment>
<evidence type="ECO:0000313" key="1">
    <source>
        <dbReference type="EMBL" id="MPN30320.1"/>
    </source>
</evidence>
<sequence length="147" mass="17045">MNVPKHEIDSNIWSMHENLVSIIPKNILKKYGKAYFNGFRKKAAAHVRKQDSVGLNPYDWQIEYQDLDDNSFEIIIKTCGFKKLAKEYNVEGLLPGICRMDYLFANMMDNGFERTKTLGDNDDCCNGIYRMTGSCEWAPEKGFEDRK</sequence>
<proteinExistence type="predicted"/>
<dbReference type="AlphaFoldDB" id="A0A645GVF4"/>
<gene>
    <name evidence="1" type="ORF">SDC9_177791</name>
</gene>
<evidence type="ECO:0008006" key="2">
    <source>
        <dbReference type="Google" id="ProtNLM"/>
    </source>
</evidence>
<dbReference type="InterPro" id="IPR026002">
    <property type="entry name" value="ATC_hydrolase-like"/>
</dbReference>
<organism evidence="1">
    <name type="scientific">bioreactor metagenome</name>
    <dbReference type="NCBI Taxonomy" id="1076179"/>
    <lineage>
        <taxon>unclassified sequences</taxon>
        <taxon>metagenomes</taxon>
        <taxon>ecological metagenomes</taxon>
    </lineage>
</organism>